<dbReference type="Gene3D" id="3.40.50.300">
    <property type="entry name" value="P-loop containing nucleotide triphosphate hydrolases"/>
    <property type="match status" value="1"/>
</dbReference>
<dbReference type="KEGG" id="niy:FQ775_03445"/>
<name>A0A5B8KVA8_9HYPH</name>
<dbReference type="GO" id="GO:0006109">
    <property type="term" value="P:regulation of carbohydrate metabolic process"/>
    <property type="evidence" value="ECO:0007669"/>
    <property type="project" value="InterPro"/>
</dbReference>
<dbReference type="SUPFAM" id="SSF53795">
    <property type="entry name" value="PEP carboxykinase-like"/>
    <property type="match status" value="1"/>
</dbReference>
<protein>
    <submittedName>
        <fullName evidence="2">HPr kinase/phosphorylase</fullName>
    </submittedName>
</protein>
<keyword evidence="2" id="KW-0808">Transferase</keyword>
<evidence type="ECO:0000313" key="2">
    <source>
        <dbReference type="EMBL" id="QDY99501.1"/>
    </source>
</evidence>
<evidence type="ECO:0000259" key="1">
    <source>
        <dbReference type="Pfam" id="PF07475"/>
    </source>
</evidence>
<sequence>MTNVHASGLVIGDRGIMVTGPSGAGKSTLVLALLRHCAATATPGWLLGDDRLVLSAANGRLLARAPARIAGLAEIHGLGARPVAFEASAVIDLCVQLLPASEVPRLDPAEAAEFVGIAVPSLAVPQRVVAASLPAVMARIADSGASRGACVGVAG</sequence>
<dbReference type="GO" id="GO:0005524">
    <property type="term" value="F:ATP binding"/>
    <property type="evidence" value="ECO:0007669"/>
    <property type="project" value="InterPro"/>
</dbReference>
<reference evidence="2" key="1">
    <citation type="submission" date="2020-04" db="EMBL/GenBank/DDBJ databases">
        <title>Nitratireductor sp. nov. isolated from mangrove soil.</title>
        <authorList>
            <person name="Ye Y."/>
        </authorList>
    </citation>
    <scope>NUCLEOTIDE SEQUENCE</scope>
    <source>
        <strain evidence="2">SY7</strain>
    </source>
</reference>
<dbReference type="EMBL" id="CP042301">
    <property type="protein sequence ID" value="QDY99501.1"/>
    <property type="molecule type" value="Genomic_DNA"/>
</dbReference>
<evidence type="ECO:0000313" key="3">
    <source>
        <dbReference type="Proteomes" id="UP000321389"/>
    </source>
</evidence>
<dbReference type="GO" id="GO:0000155">
    <property type="term" value="F:phosphorelay sensor kinase activity"/>
    <property type="evidence" value="ECO:0007669"/>
    <property type="project" value="InterPro"/>
</dbReference>
<dbReference type="AlphaFoldDB" id="A0A5B8KVA8"/>
<gene>
    <name evidence="2" type="ORF">FQ775_03445</name>
</gene>
<keyword evidence="2" id="KW-0418">Kinase</keyword>
<dbReference type="InterPro" id="IPR011104">
    <property type="entry name" value="Hpr_kin/Pase_C"/>
</dbReference>
<proteinExistence type="predicted"/>
<dbReference type="CDD" id="cd01918">
    <property type="entry name" value="HprK_C"/>
    <property type="match status" value="1"/>
</dbReference>
<accession>A0A5B8KVA8</accession>
<dbReference type="InterPro" id="IPR027417">
    <property type="entry name" value="P-loop_NTPase"/>
</dbReference>
<dbReference type="RefSeq" id="WP_146298157.1">
    <property type="nucleotide sequence ID" value="NZ_CP042301.2"/>
</dbReference>
<keyword evidence="3" id="KW-1185">Reference proteome</keyword>
<dbReference type="Proteomes" id="UP000321389">
    <property type="component" value="Chromosome"/>
</dbReference>
<dbReference type="Pfam" id="PF07475">
    <property type="entry name" value="Hpr_kinase_C"/>
    <property type="match status" value="1"/>
</dbReference>
<dbReference type="OrthoDB" id="8326226at2"/>
<feature type="domain" description="HPr kinase/phosphorylase C-terminal" evidence="1">
    <location>
        <begin position="2"/>
        <end position="125"/>
    </location>
</feature>
<organism evidence="2 3">
    <name type="scientific">Nitratireductor mangrovi</name>
    <dbReference type="NCBI Taxonomy" id="2599600"/>
    <lineage>
        <taxon>Bacteria</taxon>
        <taxon>Pseudomonadati</taxon>
        <taxon>Pseudomonadota</taxon>
        <taxon>Alphaproteobacteria</taxon>
        <taxon>Hyphomicrobiales</taxon>
        <taxon>Phyllobacteriaceae</taxon>
        <taxon>Nitratireductor</taxon>
    </lineage>
</organism>